<evidence type="ECO:0000313" key="1">
    <source>
        <dbReference type="EMBL" id="BDD02098.1"/>
    </source>
</evidence>
<protein>
    <recommendedName>
        <fullName evidence="3">Colicin D immunity protein domain-containing protein</fullName>
    </recommendedName>
</protein>
<geneLocation type="plasmid" evidence="1 2">
    <name>pPP6</name>
</geneLocation>
<dbReference type="RefSeq" id="WP_338399387.1">
    <property type="nucleotide sequence ID" value="NZ_AP025298.1"/>
</dbReference>
<dbReference type="Proteomes" id="UP001354989">
    <property type="component" value="Plasmid pPP6"/>
</dbReference>
<accession>A0ABM7VM59</accession>
<reference evidence="1 2" key="1">
    <citation type="submission" date="2021-12" db="EMBL/GenBank/DDBJ databases">
        <title>Genome sequencing of bacteria with rrn-lacking chromosome and rrn-plasmid.</title>
        <authorList>
            <person name="Anda M."/>
            <person name="Iwasaki W."/>
        </authorList>
    </citation>
    <scope>NUCLEOTIDE SEQUENCE [LARGE SCALE GENOMIC DNA]</scope>
    <source>
        <strain evidence="1 2">NBRC 101262</strain>
        <plasmid evidence="1 2">pPP6</plasmid>
    </source>
</reference>
<sequence>MDREVVLSQLYNVTEDNLHIESFMQRFMDYKSDNEVCWIRRISKLILDFSKISDEQEYSEEINEKLDSLILATQRVKERLSA</sequence>
<evidence type="ECO:0008006" key="3">
    <source>
        <dbReference type="Google" id="ProtNLM"/>
    </source>
</evidence>
<gene>
    <name evidence="1" type="ORF">PEPS_43780</name>
</gene>
<dbReference type="EMBL" id="AP025298">
    <property type="protein sequence ID" value="BDD02098.1"/>
    <property type="molecule type" value="Genomic_DNA"/>
</dbReference>
<name>A0ABM7VM59_9BACT</name>
<keyword evidence="2" id="KW-1185">Reference proteome</keyword>
<organism evidence="1 2">
    <name type="scientific">Persicobacter psychrovividus</name>
    <dbReference type="NCBI Taxonomy" id="387638"/>
    <lineage>
        <taxon>Bacteria</taxon>
        <taxon>Pseudomonadati</taxon>
        <taxon>Bacteroidota</taxon>
        <taxon>Cytophagia</taxon>
        <taxon>Cytophagales</taxon>
        <taxon>Persicobacteraceae</taxon>
        <taxon>Persicobacter</taxon>
    </lineage>
</organism>
<evidence type="ECO:0000313" key="2">
    <source>
        <dbReference type="Proteomes" id="UP001354989"/>
    </source>
</evidence>
<keyword evidence="1" id="KW-0614">Plasmid</keyword>
<proteinExistence type="predicted"/>